<evidence type="ECO:0000313" key="3">
    <source>
        <dbReference type="Proteomes" id="UP001501710"/>
    </source>
</evidence>
<dbReference type="EMBL" id="BAABAS010000026">
    <property type="protein sequence ID" value="GAA4241034.1"/>
    <property type="molecule type" value="Genomic_DNA"/>
</dbReference>
<dbReference type="InterPro" id="IPR036265">
    <property type="entry name" value="HIT-like_sf"/>
</dbReference>
<dbReference type="Proteomes" id="UP001501710">
    <property type="component" value="Unassembled WGS sequence"/>
</dbReference>
<reference evidence="3" key="1">
    <citation type="journal article" date="2019" name="Int. J. Syst. Evol. Microbiol.">
        <title>The Global Catalogue of Microorganisms (GCM) 10K type strain sequencing project: providing services to taxonomists for standard genome sequencing and annotation.</title>
        <authorList>
            <consortium name="The Broad Institute Genomics Platform"/>
            <consortium name="The Broad Institute Genome Sequencing Center for Infectious Disease"/>
            <person name="Wu L."/>
            <person name="Ma J."/>
        </authorList>
    </citation>
    <scope>NUCLEOTIDE SEQUENCE [LARGE SCALE GENOMIC DNA]</scope>
    <source>
        <strain evidence="3">JCM 17440</strain>
    </source>
</reference>
<accession>A0ABP8CM81</accession>
<proteinExistence type="predicted"/>
<evidence type="ECO:0000259" key="1">
    <source>
        <dbReference type="Pfam" id="PF01230"/>
    </source>
</evidence>
<dbReference type="Gene3D" id="3.30.428.10">
    <property type="entry name" value="HIT-like"/>
    <property type="match status" value="1"/>
</dbReference>
<keyword evidence="3" id="KW-1185">Reference proteome</keyword>
<evidence type="ECO:0000313" key="2">
    <source>
        <dbReference type="EMBL" id="GAA4241034.1"/>
    </source>
</evidence>
<comment type="caution">
    <text evidence="2">The sequence shown here is derived from an EMBL/GenBank/DDBJ whole genome shotgun (WGS) entry which is preliminary data.</text>
</comment>
<dbReference type="Pfam" id="PF01230">
    <property type="entry name" value="HIT"/>
    <property type="match status" value="1"/>
</dbReference>
<dbReference type="SUPFAM" id="SSF54197">
    <property type="entry name" value="HIT-like"/>
    <property type="match status" value="1"/>
</dbReference>
<dbReference type="RefSeq" id="WP_344905836.1">
    <property type="nucleotide sequence ID" value="NZ_BAABAS010000026.1"/>
</dbReference>
<dbReference type="InterPro" id="IPR011146">
    <property type="entry name" value="HIT-like"/>
</dbReference>
<name>A0ABP8CM81_9ACTN</name>
<protein>
    <recommendedName>
        <fullName evidence="1">HIT domain-containing protein</fullName>
    </recommendedName>
</protein>
<organism evidence="2 3">
    <name type="scientific">Actinomadura meridiana</name>
    <dbReference type="NCBI Taxonomy" id="559626"/>
    <lineage>
        <taxon>Bacteria</taxon>
        <taxon>Bacillati</taxon>
        <taxon>Actinomycetota</taxon>
        <taxon>Actinomycetes</taxon>
        <taxon>Streptosporangiales</taxon>
        <taxon>Thermomonosporaceae</taxon>
        <taxon>Actinomadura</taxon>
    </lineage>
</organism>
<sequence length="149" mass="16610">MSLYCVENHRTEEQLLRMQDLERRGVCLFCPDGLAEHSGLKPVWRSESWTIAPNDFPYQGTSLHLLLIPSEHVTDLADLSGEARAGFFDALVYAREKYGLDGYGLGVRNGRCELTGGTIRHLHVHLLVGDPATAADSPVRMRFSSAVQR</sequence>
<gene>
    <name evidence="2" type="ORF">GCM10022254_68270</name>
</gene>
<feature type="domain" description="HIT" evidence="1">
    <location>
        <begin position="61"/>
        <end position="130"/>
    </location>
</feature>